<evidence type="ECO:0000256" key="5">
    <source>
        <dbReference type="ARBA" id="ARBA00022801"/>
    </source>
</evidence>
<keyword evidence="5" id="KW-0378">Hydrolase</keyword>
<feature type="chain" id="PRO_5046205097" evidence="9">
    <location>
        <begin position="28"/>
        <end position="678"/>
    </location>
</feature>
<organism evidence="13 14">
    <name type="scientific">Lacinutrix iliipiscaria</name>
    <dbReference type="NCBI Taxonomy" id="1230532"/>
    <lineage>
        <taxon>Bacteria</taxon>
        <taxon>Pseudomonadati</taxon>
        <taxon>Bacteroidota</taxon>
        <taxon>Flavobacteriia</taxon>
        <taxon>Flavobacteriales</taxon>
        <taxon>Flavobacteriaceae</taxon>
        <taxon>Lacinutrix</taxon>
    </lineage>
</organism>
<feature type="domain" description="Secretion system C-terminal sorting" evidence="11">
    <location>
        <begin position="602"/>
        <end position="677"/>
    </location>
</feature>
<keyword evidence="3" id="KW-0479">Metal-binding</keyword>
<gene>
    <name evidence="13" type="ORF">ACFS5M_13505</name>
</gene>
<evidence type="ECO:0000313" key="14">
    <source>
        <dbReference type="Proteomes" id="UP001597533"/>
    </source>
</evidence>
<comment type="similarity">
    <text evidence="1">Belongs to the peptidase M43B family.</text>
</comment>
<dbReference type="Proteomes" id="UP001597533">
    <property type="component" value="Unassembled WGS sequence"/>
</dbReference>
<evidence type="ECO:0000259" key="10">
    <source>
        <dbReference type="Pfam" id="PF05572"/>
    </source>
</evidence>
<dbReference type="RefSeq" id="WP_183489295.1">
    <property type="nucleotide sequence ID" value="NZ_JBHUOV010000015.1"/>
</dbReference>
<dbReference type="Gene3D" id="3.40.390.10">
    <property type="entry name" value="Collagenase (Catalytic Domain)"/>
    <property type="match status" value="1"/>
</dbReference>
<dbReference type="EMBL" id="JBHUOV010000015">
    <property type="protein sequence ID" value="MFD2824693.1"/>
    <property type="molecule type" value="Genomic_DNA"/>
</dbReference>
<protein>
    <submittedName>
        <fullName evidence="13">GEVED domain-containing protein</fullName>
    </submittedName>
</protein>
<dbReference type="PANTHER" id="PTHR47466:SF1">
    <property type="entry name" value="METALLOPROTEASE MEP1 (AFU_ORTHOLOGUE AFUA_1G07730)-RELATED"/>
    <property type="match status" value="1"/>
</dbReference>
<evidence type="ECO:0000313" key="13">
    <source>
        <dbReference type="EMBL" id="MFD2824693.1"/>
    </source>
</evidence>
<evidence type="ECO:0000256" key="7">
    <source>
        <dbReference type="ARBA" id="ARBA00023049"/>
    </source>
</evidence>
<dbReference type="Pfam" id="PF05572">
    <property type="entry name" value="Peptidase_M43"/>
    <property type="match status" value="1"/>
</dbReference>
<dbReference type="SUPFAM" id="SSF55486">
    <property type="entry name" value="Metalloproteases ('zincins'), catalytic domain"/>
    <property type="match status" value="1"/>
</dbReference>
<keyword evidence="14" id="KW-1185">Reference proteome</keyword>
<reference evidence="14" key="1">
    <citation type="journal article" date="2019" name="Int. J. Syst. Evol. Microbiol.">
        <title>The Global Catalogue of Microorganisms (GCM) 10K type strain sequencing project: providing services to taxonomists for standard genome sequencing and annotation.</title>
        <authorList>
            <consortium name="The Broad Institute Genomics Platform"/>
            <consortium name="The Broad Institute Genome Sequencing Center for Infectious Disease"/>
            <person name="Wu L."/>
            <person name="Ma J."/>
        </authorList>
    </citation>
    <scope>NUCLEOTIDE SEQUENCE [LARGE SCALE GENOMIC DNA]</scope>
    <source>
        <strain evidence="14">KCTC 32141</strain>
    </source>
</reference>
<dbReference type="NCBIfam" id="TIGR04183">
    <property type="entry name" value="Por_Secre_tail"/>
    <property type="match status" value="1"/>
</dbReference>
<evidence type="ECO:0000259" key="11">
    <source>
        <dbReference type="Pfam" id="PF18962"/>
    </source>
</evidence>
<dbReference type="InterPro" id="IPR045474">
    <property type="entry name" value="GEVED"/>
</dbReference>
<proteinExistence type="inferred from homology"/>
<keyword evidence="8" id="KW-1015">Disulfide bond</keyword>
<name>A0ABW5WTT2_9FLAO</name>
<dbReference type="InterPro" id="IPR008754">
    <property type="entry name" value="Peptidase_M43"/>
</dbReference>
<evidence type="ECO:0000256" key="1">
    <source>
        <dbReference type="ARBA" id="ARBA00008721"/>
    </source>
</evidence>
<keyword evidence="2" id="KW-0645">Protease</keyword>
<evidence type="ECO:0000256" key="4">
    <source>
        <dbReference type="ARBA" id="ARBA00022729"/>
    </source>
</evidence>
<dbReference type="Pfam" id="PF20009">
    <property type="entry name" value="GEVED"/>
    <property type="match status" value="1"/>
</dbReference>
<feature type="domain" description="GEVED" evidence="12">
    <location>
        <begin position="504"/>
        <end position="585"/>
    </location>
</feature>
<evidence type="ECO:0000256" key="3">
    <source>
        <dbReference type="ARBA" id="ARBA00022723"/>
    </source>
</evidence>
<sequence length="678" mass="73213">MTIKTTYSFNKIIAFIAFLFCCSFIQAQERTCGMTEYMEEKMKDPEYVKIYQASQEKFKAQLAEQLSKTSSLSRRASSIIIPVAVHYPEANEADRVCLEALAQNQIDILNADYTATNSDIALWNSASSNYHGSNSGAANIYFCIATMNHPVGVDPDMVEGGPAVTIGYNFGGGGSTDATWGGYMNFLVKDIGGGLLGFSPLGGSITNGDSVTMNLGAFGSGSGCPGSGIVPGAPFNLGRTVTHELGHFYNLNHTFTGDCGGDDAITDTPNIDSENYGCPTPGSIDACVYDNALTMNYMDYTNDACMYMFTQGQASVVDAYIATIQPQFKPNVTECTIDPDFRITSDNASIYICPEYEAVYNLSYGTYSGFSEDTTLSVTGNPAGSTVTFSSNPVSAEGDLTMTIDDLDGASPGTYSLRITGTSTSVSHDTYITLNINNGVCPSTAHTEYATSTEGVVFNTLSNLNSGKPSGYSDYTAMSTEVEATETYNLSVRTNTDGNFLCTTRVWIDWNQNCSFDDPGELYELGDTQNVTNGLTANSPLPITVPADAVEGFTTMRVTTKYKPEGFPTSCENGHDAEVEDYSLNVMTSLSVGEEELNSFAVFPNPNNGAFTVSFKTSSDHPIDIKVYDIRGRNVFNNTYENTPTFNEIISLRNMQSGMYILNVTEGSKTVIKKMIIE</sequence>
<accession>A0ABW5WTT2</accession>
<dbReference type="Pfam" id="PF18962">
    <property type="entry name" value="Por_Secre_tail"/>
    <property type="match status" value="1"/>
</dbReference>
<feature type="domain" description="Peptidase M43 pregnancy-associated plasma-A" evidence="10">
    <location>
        <begin position="239"/>
        <end position="316"/>
    </location>
</feature>
<dbReference type="InterPro" id="IPR024079">
    <property type="entry name" value="MetalloPept_cat_dom_sf"/>
</dbReference>
<keyword evidence="7" id="KW-0482">Metalloprotease</keyword>
<keyword evidence="4 9" id="KW-0732">Signal</keyword>
<evidence type="ECO:0000259" key="12">
    <source>
        <dbReference type="Pfam" id="PF20009"/>
    </source>
</evidence>
<evidence type="ECO:0000256" key="9">
    <source>
        <dbReference type="SAM" id="SignalP"/>
    </source>
</evidence>
<evidence type="ECO:0000256" key="6">
    <source>
        <dbReference type="ARBA" id="ARBA00022833"/>
    </source>
</evidence>
<dbReference type="InterPro" id="IPR026444">
    <property type="entry name" value="Secre_tail"/>
</dbReference>
<dbReference type="PANTHER" id="PTHR47466">
    <property type="match status" value="1"/>
</dbReference>
<evidence type="ECO:0000256" key="8">
    <source>
        <dbReference type="ARBA" id="ARBA00023157"/>
    </source>
</evidence>
<keyword evidence="6" id="KW-0862">Zinc</keyword>
<feature type="signal peptide" evidence="9">
    <location>
        <begin position="1"/>
        <end position="27"/>
    </location>
</feature>
<comment type="caution">
    <text evidence="13">The sequence shown here is derived from an EMBL/GenBank/DDBJ whole genome shotgun (WGS) entry which is preliminary data.</text>
</comment>
<evidence type="ECO:0000256" key="2">
    <source>
        <dbReference type="ARBA" id="ARBA00022670"/>
    </source>
</evidence>